<dbReference type="InterPro" id="IPR011761">
    <property type="entry name" value="ATP-grasp"/>
</dbReference>
<keyword evidence="1" id="KW-0436">Ligase</keyword>
<dbReference type="RefSeq" id="WP_213110520.1">
    <property type="nucleotide sequence ID" value="NZ_JAGYPJ010000001.1"/>
</dbReference>
<evidence type="ECO:0000256" key="4">
    <source>
        <dbReference type="PROSITE-ProRule" id="PRU00409"/>
    </source>
</evidence>
<dbReference type="Gene3D" id="3.30.470.20">
    <property type="entry name" value="ATP-grasp fold, B domain"/>
    <property type="match status" value="1"/>
</dbReference>
<dbReference type="Proteomes" id="UP000682713">
    <property type="component" value="Unassembled WGS sequence"/>
</dbReference>
<evidence type="ECO:0000259" key="5">
    <source>
        <dbReference type="PROSITE" id="PS50975"/>
    </source>
</evidence>
<reference evidence="6 7" key="1">
    <citation type="submission" date="2021-05" db="EMBL/GenBank/DDBJ databases">
        <title>Novel Bacillus species.</title>
        <authorList>
            <person name="Liu G."/>
        </authorList>
    </citation>
    <scope>NUCLEOTIDE SEQUENCE [LARGE SCALE GENOMIC DNA]</scope>
    <source>
        <strain evidence="6 7">FJAT-49732</strain>
    </source>
</reference>
<protein>
    <submittedName>
        <fullName evidence="6">ATP-grasp domain-containing protein</fullName>
    </submittedName>
</protein>
<organism evidence="6 7">
    <name type="scientific">Lederbergia citrisecunda</name>
    <dbReference type="NCBI Taxonomy" id="2833583"/>
    <lineage>
        <taxon>Bacteria</taxon>
        <taxon>Bacillati</taxon>
        <taxon>Bacillota</taxon>
        <taxon>Bacilli</taxon>
        <taxon>Bacillales</taxon>
        <taxon>Bacillaceae</taxon>
        <taxon>Lederbergia</taxon>
    </lineage>
</organism>
<accession>A0A942TKJ0</accession>
<dbReference type="PROSITE" id="PS50975">
    <property type="entry name" value="ATP_GRASP"/>
    <property type="match status" value="1"/>
</dbReference>
<dbReference type="Pfam" id="PF18603">
    <property type="entry name" value="LAL_C2"/>
    <property type="match status" value="1"/>
</dbReference>
<dbReference type="GO" id="GO:0016874">
    <property type="term" value="F:ligase activity"/>
    <property type="evidence" value="ECO:0007669"/>
    <property type="project" value="UniProtKB-KW"/>
</dbReference>
<name>A0A942TKJ0_9BACI</name>
<dbReference type="InterPro" id="IPR052032">
    <property type="entry name" value="ATP-dep_AA_Ligase"/>
</dbReference>
<keyword evidence="2 4" id="KW-0547">Nucleotide-binding</keyword>
<dbReference type="AlphaFoldDB" id="A0A942TKJ0"/>
<comment type="caution">
    <text evidence="6">The sequence shown here is derived from an EMBL/GenBank/DDBJ whole genome shotgun (WGS) entry which is preliminary data.</text>
</comment>
<dbReference type="EMBL" id="JAGYPJ010000001">
    <property type="protein sequence ID" value="MBS4199886.1"/>
    <property type="molecule type" value="Genomic_DNA"/>
</dbReference>
<evidence type="ECO:0000256" key="3">
    <source>
        <dbReference type="ARBA" id="ARBA00022840"/>
    </source>
</evidence>
<dbReference type="SUPFAM" id="SSF56059">
    <property type="entry name" value="Glutathione synthetase ATP-binding domain-like"/>
    <property type="match status" value="1"/>
</dbReference>
<dbReference type="PANTHER" id="PTHR43585:SF2">
    <property type="entry name" value="ATP-GRASP ENZYME FSQD"/>
    <property type="match status" value="1"/>
</dbReference>
<keyword evidence="3 4" id="KW-0067">ATP-binding</keyword>
<dbReference type="Pfam" id="PF13535">
    <property type="entry name" value="ATP-grasp_4"/>
    <property type="match status" value="1"/>
</dbReference>
<evidence type="ECO:0000256" key="2">
    <source>
        <dbReference type="ARBA" id="ARBA00022741"/>
    </source>
</evidence>
<dbReference type="PANTHER" id="PTHR43585">
    <property type="entry name" value="FUMIPYRROLE BIOSYNTHESIS PROTEIN C"/>
    <property type="match status" value="1"/>
</dbReference>
<keyword evidence="7" id="KW-1185">Reference proteome</keyword>
<dbReference type="GO" id="GO:0005524">
    <property type="term" value="F:ATP binding"/>
    <property type="evidence" value="ECO:0007669"/>
    <property type="project" value="UniProtKB-UniRule"/>
</dbReference>
<evidence type="ECO:0000313" key="7">
    <source>
        <dbReference type="Proteomes" id="UP000682713"/>
    </source>
</evidence>
<dbReference type="GO" id="GO:0046872">
    <property type="term" value="F:metal ion binding"/>
    <property type="evidence" value="ECO:0007669"/>
    <property type="project" value="InterPro"/>
</dbReference>
<dbReference type="InterPro" id="IPR040570">
    <property type="entry name" value="LAL_C2"/>
</dbReference>
<proteinExistence type="predicted"/>
<sequence>METIIFIGCNNTGSSMEALMIAKEMDYFIVLFTNRIIPCLPNVDKLIHMKNIFNEEMVLYEVNLLKEQGKQIRACLSFIDPFVSYAAKLSNKLGLMKLSVESLYLMENKIRVRNTLLNHPTSLLYTTIDGNSTLEELLKKYHLSLPFILKSPTSNGSRDVILVNNPESYIKGIRLLQNKHAAPILLEEYITGPQYLIELIIFNKQPCIVAVIEQEVVYNGAFIVVGYNYPAELTKNEYESLTESIEGIVNLLGVTNSSCHLEMKKIQGSWKLIEINPRMSGGHMNQIIEEGTGINLIKEIIKMNIGEQPSLIPSRTEYVYAHYLTVKSNGTLLKVIGKDDAFKHDGVKLIDIKAKEGDLVTVPYSMGNRYGCVIAVGESRQVAKTNALNALSEIKFYLEAL</sequence>
<evidence type="ECO:0000313" key="6">
    <source>
        <dbReference type="EMBL" id="MBS4199886.1"/>
    </source>
</evidence>
<feature type="domain" description="ATP-grasp" evidence="5">
    <location>
        <begin position="109"/>
        <end position="305"/>
    </location>
</feature>
<gene>
    <name evidence="6" type="ORF">KHA93_09475</name>
</gene>
<evidence type="ECO:0000256" key="1">
    <source>
        <dbReference type="ARBA" id="ARBA00022598"/>
    </source>
</evidence>